<protein>
    <submittedName>
        <fullName evidence="1">Uncharacterized protein</fullName>
    </submittedName>
</protein>
<sequence>MISSVAGCRFHR</sequence>
<proteinExistence type="predicted"/>
<name>A0A2P2KT55_RHIMU</name>
<evidence type="ECO:0000313" key="1">
    <source>
        <dbReference type="EMBL" id="MBX08920.1"/>
    </source>
</evidence>
<dbReference type="EMBL" id="GGEC01028436">
    <property type="protein sequence ID" value="MBX08920.1"/>
    <property type="molecule type" value="Transcribed_RNA"/>
</dbReference>
<reference evidence="1" key="1">
    <citation type="submission" date="2018-02" db="EMBL/GenBank/DDBJ databases">
        <title>Rhizophora mucronata_Transcriptome.</title>
        <authorList>
            <person name="Meera S.P."/>
            <person name="Sreeshan A."/>
            <person name="Augustine A."/>
        </authorList>
    </citation>
    <scope>NUCLEOTIDE SEQUENCE</scope>
    <source>
        <tissue evidence="1">Leaf</tissue>
    </source>
</reference>
<accession>A0A2P2KT55</accession>
<organism evidence="1">
    <name type="scientific">Rhizophora mucronata</name>
    <name type="common">Asiatic mangrove</name>
    <dbReference type="NCBI Taxonomy" id="61149"/>
    <lineage>
        <taxon>Eukaryota</taxon>
        <taxon>Viridiplantae</taxon>
        <taxon>Streptophyta</taxon>
        <taxon>Embryophyta</taxon>
        <taxon>Tracheophyta</taxon>
        <taxon>Spermatophyta</taxon>
        <taxon>Magnoliopsida</taxon>
        <taxon>eudicotyledons</taxon>
        <taxon>Gunneridae</taxon>
        <taxon>Pentapetalae</taxon>
        <taxon>rosids</taxon>
        <taxon>fabids</taxon>
        <taxon>Malpighiales</taxon>
        <taxon>Rhizophoraceae</taxon>
        <taxon>Rhizophora</taxon>
    </lineage>
</organism>